<comment type="caution">
    <text evidence="1">The sequence shown here is derived from an EMBL/GenBank/DDBJ whole genome shotgun (WGS) entry which is preliminary data.</text>
</comment>
<organism evidence="1">
    <name type="scientific">Cladocopium goreaui</name>
    <dbReference type="NCBI Taxonomy" id="2562237"/>
    <lineage>
        <taxon>Eukaryota</taxon>
        <taxon>Sar</taxon>
        <taxon>Alveolata</taxon>
        <taxon>Dinophyceae</taxon>
        <taxon>Suessiales</taxon>
        <taxon>Symbiodiniaceae</taxon>
        <taxon>Cladocopium</taxon>
    </lineage>
</organism>
<sequence length="185" mass="20435">MCGMNSCPSFYGDGRYPGDGGAALEELWQLLPWREICNCPGRYTTSDREARFLEPVQLLRRLGSVPRLIPLLLDVPNKDRISMIRLPGGGGLLSYCKEGSVYVHTFNTESGLIRKVDALGLTNWRCILDPEPAGSCAEACSACVAVLPFLLDAEKHWRHLFSDLVEKAMEPLHFAAAAMHQGDDV</sequence>
<dbReference type="AlphaFoldDB" id="A0A9P1D8A6"/>
<gene>
    <name evidence="1" type="ORF">C1SCF055_LOCUS31324</name>
</gene>
<reference evidence="1" key="1">
    <citation type="submission" date="2022-10" db="EMBL/GenBank/DDBJ databases">
        <authorList>
            <person name="Chen Y."/>
            <person name="Dougan E. K."/>
            <person name="Chan C."/>
            <person name="Rhodes N."/>
            <person name="Thang M."/>
        </authorList>
    </citation>
    <scope>NUCLEOTIDE SEQUENCE</scope>
</reference>
<dbReference type="EMBL" id="CAMXCT020003660">
    <property type="protein sequence ID" value="CAL1158990.1"/>
    <property type="molecule type" value="Genomic_DNA"/>
</dbReference>
<protein>
    <submittedName>
        <fullName evidence="1">Uncharacterized protein</fullName>
    </submittedName>
</protein>
<dbReference type="OrthoDB" id="57792at2759"/>
<proteinExistence type="predicted"/>
<dbReference type="EMBL" id="CAMXCT010003660">
    <property type="protein sequence ID" value="CAI4005615.1"/>
    <property type="molecule type" value="Genomic_DNA"/>
</dbReference>
<evidence type="ECO:0000313" key="1">
    <source>
        <dbReference type="EMBL" id="CAI4005615.1"/>
    </source>
</evidence>
<evidence type="ECO:0000313" key="2">
    <source>
        <dbReference type="EMBL" id="CAL4792927.1"/>
    </source>
</evidence>
<dbReference type="Proteomes" id="UP001152797">
    <property type="component" value="Unassembled WGS sequence"/>
</dbReference>
<name>A0A9P1D8A6_9DINO</name>
<accession>A0A9P1D8A6</accession>
<reference evidence="2 3" key="2">
    <citation type="submission" date="2024-05" db="EMBL/GenBank/DDBJ databases">
        <authorList>
            <person name="Chen Y."/>
            <person name="Shah S."/>
            <person name="Dougan E. K."/>
            <person name="Thang M."/>
            <person name="Chan C."/>
        </authorList>
    </citation>
    <scope>NUCLEOTIDE SEQUENCE [LARGE SCALE GENOMIC DNA]</scope>
</reference>
<keyword evidence="3" id="KW-1185">Reference proteome</keyword>
<evidence type="ECO:0000313" key="3">
    <source>
        <dbReference type="Proteomes" id="UP001152797"/>
    </source>
</evidence>
<dbReference type="EMBL" id="CAMXCT030003660">
    <property type="protein sequence ID" value="CAL4792927.1"/>
    <property type="molecule type" value="Genomic_DNA"/>
</dbReference>